<evidence type="ECO:0000313" key="2">
    <source>
        <dbReference type="EMBL" id="HCW92591.1"/>
    </source>
</evidence>
<evidence type="ECO:0000313" key="3">
    <source>
        <dbReference type="Proteomes" id="UP000262325"/>
    </source>
</evidence>
<comment type="caution">
    <text evidence="2">The sequence shown here is derived from an EMBL/GenBank/DDBJ whole genome shotgun (WGS) entry which is preliminary data.</text>
</comment>
<dbReference type="InterPro" id="IPR052163">
    <property type="entry name" value="DGC-Regulatory_Protein"/>
</dbReference>
<organism evidence="2 3">
    <name type="scientific">Flexistipes sinusarabici</name>
    <dbReference type="NCBI Taxonomy" id="2352"/>
    <lineage>
        <taxon>Bacteria</taxon>
        <taxon>Pseudomonadati</taxon>
        <taxon>Deferribacterota</taxon>
        <taxon>Deferribacteres</taxon>
        <taxon>Deferribacterales</taxon>
        <taxon>Flexistipitaceae</taxon>
        <taxon>Flexistipes</taxon>
    </lineage>
</organism>
<feature type="domain" description="GGDEF" evidence="1">
    <location>
        <begin position="1"/>
        <end position="75"/>
    </location>
</feature>
<dbReference type="PROSITE" id="PS50887">
    <property type="entry name" value="GGDEF"/>
    <property type="match status" value="1"/>
</dbReference>
<reference evidence="2 3" key="1">
    <citation type="journal article" date="2018" name="Nat. Biotechnol.">
        <title>A standardized bacterial taxonomy based on genome phylogeny substantially revises the tree of life.</title>
        <authorList>
            <person name="Parks D.H."/>
            <person name="Chuvochina M."/>
            <person name="Waite D.W."/>
            <person name="Rinke C."/>
            <person name="Skarshewski A."/>
            <person name="Chaumeil P.A."/>
            <person name="Hugenholtz P."/>
        </authorList>
    </citation>
    <scope>NUCLEOTIDE SEQUENCE [LARGE SCALE GENOMIC DNA]</scope>
    <source>
        <strain evidence="2">UBA8672</strain>
    </source>
</reference>
<dbReference type="Gene3D" id="3.30.70.270">
    <property type="match status" value="1"/>
</dbReference>
<dbReference type="SUPFAM" id="SSF55073">
    <property type="entry name" value="Nucleotide cyclase"/>
    <property type="match status" value="1"/>
</dbReference>
<dbReference type="AlphaFoldDB" id="A0A3D5Q9R2"/>
<dbReference type="NCBIfam" id="TIGR00254">
    <property type="entry name" value="GGDEF"/>
    <property type="match status" value="1"/>
</dbReference>
<proteinExistence type="predicted"/>
<dbReference type="InterPro" id="IPR000160">
    <property type="entry name" value="GGDEF_dom"/>
</dbReference>
<name>A0A3D5Q9R2_FLESI</name>
<evidence type="ECO:0000259" key="1">
    <source>
        <dbReference type="PROSITE" id="PS50887"/>
    </source>
</evidence>
<dbReference type="PANTHER" id="PTHR46663">
    <property type="entry name" value="DIGUANYLATE CYCLASE DGCT-RELATED"/>
    <property type="match status" value="1"/>
</dbReference>
<accession>A0A3D5Q9R2</accession>
<feature type="non-terminal residue" evidence="2">
    <location>
        <position position="1"/>
    </location>
</feature>
<gene>
    <name evidence="2" type="ORF">DHM44_02810</name>
</gene>
<dbReference type="Pfam" id="PF00990">
    <property type="entry name" value="GGDEF"/>
    <property type="match status" value="1"/>
</dbReference>
<sequence>GQKEADMQAIVSKLLEAARSLDIKEDDEQIPVTISIGAVICKATSDNMDKIIKNVDELMYKAKSDGRNKAYINTNKKIIEVT</sequence>
<dbReference type="Proteomes" id="UP000262325">
    <property type="component" value="Unassembled WGS sequence"/>
</dbReference>
<dbReference type="InterPro" id="IPR029787">
    <property type="entry name" value="Nucleotide_cyclase"/>
</dbReference>
<dbReference type="PANTHER" id="PTHR46663:SF2">
    <property type="entry name" value="GGDEF DOMAIN-CONTAINING PROTEIN"/>
    <property type="match status" value="1"/>
</dbReference>
<feature type="non-terminal residue" evidence="2">
    <location>
        <position position="82"/>
    </location>
</feature>
<dbReference type="EMBL" id="DPPF01000061">
    <property type="protein sequence ID" value="HCW92591.1"/>
    <property type="molecule type" value="Genomic_DNA"/>
</dbReference>
<protein>
    <recommendedName>
        <fullName evidence="1">GGDEF domain-containing protein</fullName>
    </recommendedName>
</protein>
<dbReference type="InterPro" id="IPR043128">
    <property type="entry name" value="Rev_trsase/Diguanyl_cyclase"/>
</dbReference>